<feature type="transmembrane region" description="Helical" evidence="9">
    <location>
        <begin position="84"/>
        <end position="106"/>
    </location>
</feature>
<evidence type="ECO:0000256" key="5">
    <source>
        <dbReference type="ARBA" id="ARBA00022692"/>
    </source>
</evidence>
<comment type="similarity">
    <text evidence="2">Belongs to the multi antimicrobial extrusion (MATE) (TC 2.A.66.1) family.</text>
</comment>
<feature type="signal peptide" evidence="10">
    <location>
        <begin position="1"/>
        <end position="20"/>
    </location>
</feature>
<reference evidence="11 12" key="1">
    <citation type="journal article" date="2018" name="PLoS ONE">
        <title>The draft genome of Kipferlia bialata reveals reductive genome evolution in fornicate parasites.</title>
        <authorList>
            <person name="Tanifuji G."/>
            <person name="Takabayashi S."/>
            <person name="Kume K."/>
            <person name="Takagi M."/>
            <person name="Nakayama T."/>
            <person name="Kamikawa R."/>
            <person name="Inagaki Y."/>
            <person name="Hashimoto T."/>
        </authorList>
    </citation>
    <scope>NUCLEOTIDE SEQUENCE [LARGE SCALE GENOMIC DNA]</scope>
    <source>
        <strain evidence="11">NY0173</strain>
    </source>
</reference>
<feature type="transmembrane region" description="Helical" evidence="9">
    <location>
        <begin position="372"/>
        <end position="395"/>
    </location>
</feature>
<dbReference type="PANTHER" id="PTHR43823:SF3">
    <property type="entry name" value="MULTIDRUG EXPORT PROTEIN MEPA"/>
    <property type="match status" value="1"/>
</dbReference>
<evidence type="ECO:0000256" key="1">
    <source>
        <dbReference type="ARBA" id="ARBA00004651"/>
    </source>
</evidence>
<feature type="transmembrane region" description="Helical" evidence="9">
    <location>
        <begin position="342"/>
        <end position="366"/>
    </location>
</feature>
<feature type="transmembrane region" description="Helical" evidence="9">
    <location>
        <begin position="187"/>
        <end position="207"/>
    </location>
</feature>
<evidence type="ECO:0000256" key="9">
    <source>
        <dbReference type="SAM" id="Phobius"/>
    </source>
</evidence>
<dbReference type="GO" id="GO:0042910">
    <property type="term" value="F:xenobiotic transmembrane transporter activity"/>
    <property type="evidence" value="ECO:0007669"/>
    <property type="project" value="InterPro"/>
</dbReference>
<evidence type="ECO:0000313" key="11">
    <source>
        <dbReference type="EMBL" id="GIQ83165.1"/>
    </source>
</evidence>
<feature type="transmembrane region" description="Helical" evidence="9">
    <location>
        <begin position="271"/>
        <end position="295"/>
    </location>
</feature>
<feature type="transmembrane region" description="Helical" evidence="9">
    <location>
        <begin position="126"/>
        <end position="149"/>
    </location>
</feature>
<feature type="compositionally biased region" description="Acidic residues" evidence="8">
    <location>
        <begin position="405"/>
        <end position="424"/>
    </location>
</feature>
<keyword evidence="3" id="KW-0813">Transport</keyword>
<keyword evidence="4" id="KW-1003">Cell membrane</keyword>
<dbReference type="AlphaFoldDB" id="A0A9K3CVF8"/>
<evidence type="ECO:0000256" key="3">
    <source>
        <dbReference type="ARBA" id="ARBA00022448"/>
    </source>
</evidence>
<dbReference type="GO" id="GO:0005886">
    <property type="term" value="C:plasma membrane"/>
    <property type="evidence" value="ECO:0007669"/>
    <property type="project" value="UniProtKB-SubCell"/>
</dbReference>
<comment type="caution">
    <text evidence="11">The sequence shown here is derived from an EMBL/GenBank/DDBJ whole genome shotgun (WGS) entry which is preliminary data.</text>
</comment>
<dbReference type="PIRSF" id="PIRSF006603">
    <property type="entry name" value="DinF"/>
    <property type="match status" value="1"/>
</dbReference>
<evidence type="ECO:0000256" key="7">
    <source>
        <dbReference type="ARBA" id="ARBA00023136"/>
    </source>
</evidence>
<accession>A0A9K3CVF8</accession>
<name>A0A9K3CVF8_9EUKA</name>
<evidence type="ECO:0000256" key="6">
    <source>
        <dbReference type="ARBA" id="ARBA00022989"/>
    </source>
</evidence>
<feature type="region of interest" description="Disordered" evidence="8">
    <location>
        <begin position="404"/>
        <end position="449"/>
    </location>
</feature>
<keyword evidence="6 9" id="KW-1133">Transmembrane helix</keyword>
<dbReference type="InterPro" id="IPR002528">
    <property type="entry name" value="MATE_fam"/>
</dbReference>
<evidence type="ECO:0000256" key="4">
    <source>
        <dbReference type="ARBA" id="ARBA00022475"/>
    </source>
</evidence>
<dbReference type="OrthoDB" id="2126698at2759"/>
<evidence type="ECO:0000256" key="10">
    <source>
        <dbReference type="SAM" id="SignalP"/>
    </source>
</evidence>
<feature type="chain" id="PRO_5039934191" evidence="10">
    <location>
        <begin position="21"/>
        <end position="449"/>
    </location>
</feature>
<dbReference type="Proteomes" id="UP000265618">
    <property type="component" value="Unassembled WGS sequence"/>
</dbReference>
<dbReference type="Pfam" id="PF01554">
    <property type="entry name" value="MatE"/>
    <property type="match status" value="2"/>
</dbReference>
<comment type="subcellular location">
    <subcellularLocation>
        <location evidence="1">Cell membrane</location>
        <topology evidence="1">Multi-pass membrane protein</topology>
    </subcellularLocation>
</comment>
<dbReference type="InterPro" id="IPR048279">
    <property type="entry name" value="MdtK-like"/>
</dbReference>
<evidence type="ECO:0000256" key="2">
    <source>
        <dbReference type="ARBA" id="ARBA00010199"/>
    </source>
</evidence>
<feature type="transmembrane region" description="Helical" evidence="9">
    <location>
        <begin position="227"/>
        <end position="250"/>
    </location>
</feature>
<keyword evidence="7 9" id="KW-0472">Membrane</keyword>
<feature type="transmembrane region" description="Helical" evidence="9">
    <location>
        <begin position="50"/>
        <end position="72"/>
    </location>
</feature>
<keyword evidence="12" id="KW-1185">Reference proteome</keyword>
<evidence type="ECO:0000313" key="12">
    <source>
        <dbReference type="Proteomes" id="UP000265618"/>
    </source>
</evidence>
<dbReference type="EMBL" id="BDIP01000950">
    <property type="protein sequence ID" value="GIQ83165.1"/>
    <property type="molecule type" value="Genomic_DNA"/>
</dbReference>
<organism evidence="11 12">
    <name type="scientific">Kipferlia bialata</name>
    <dbReference type="NCBI Taxonomy" id="797122"/>
    <lineage>
        <taxon>Eukaryota</taxon>
        <taxon>Metamonada</taxon>
        <taxon>Carpediemonas-like organisms</taxon>
        <taxon>Kipferlia</taxon>
    </lineage>
</organism>
<keyword evidence="10" id="KW-0732">Signal</keyword>
<gene>
    <name evidence="11" type="ORF">KIPB_004440</name>
</gene>
<dbReference type="InterPro" id="IPR051327">
    <property type="entry name" value="MATE_MepA_subfamily"/>
</dbReference>
<dbReference type="PANTHER" id="PTHR43823">
    <property type="entry name" value="SPORULATION PROTEIN YKVU"/>
    <property type="match status" value="1"/>
</dbReference>
<sequence>MGSLLLWLCLPTAVSMSVNAFYNLADSYFIGKFIGDDGLTSISLISPLEMLLPLALAFMEGVSTGALISVLLGKNKIQEARLLMGHFMLLGVSLGVLVSLVLLPNMEWILLNVLGCSEEVLPTALVYSRVIFLFSPIGYFLIMGTLPLLRVENRATIAMLAQATAAILNVIGDPIFMGALDLGMSGAAVSTSLSQYLVGAFILWFYLRPKTTSSISPDFKGMVRGDILVAANGLAARFASMLFMPMVGIAQGMGPVLGFNHGQRKGHRMRHATTLGLLAAHAFTLCVSILAVLFPEHLAGLFSEDPEVVAVAATMTRYMLGAAWLQSSVQIANVITQVYHHVWVNVTLALFRPALIIAMILILPVFMGVDGVWQAFFFADLTSGLAGLALCLWYMSHMVRTSTEQVEDTEAEGEGEGEGEEVDVESQRHNTLASEPAAVDAELDEADRV</sequence>
<proteinExistence type="inferred from homology"/>
<evidence type="ECO:0000256" key="8">
    <source>
        <dbReference type="SAM" id="MobiDB-lite"/>
    </source>
</evidence>
<keyword evidence="5 9" id="KW-0812">Transmembrane</keyword>
<dbReference type="GO" id="GO:0015297">
    <property type="term" value="F:antiporter activity"/>
    <property type="evidence" value="ECO:0007669"/>
    <property type="project" value="InterPro"/>
</dbReference>
<protein>
    <submittedName>
        <fullName evidence="11">Multi antimicrobial extrusion protein</fullName>
    </submittedName>
</protein>